<name>A0AAV0BN15_PHAPC</name>
<feature type="active site" description="Nucleophile" evidence="3">
    <location>
        <position position="34"/>
    </location>
</feature>
<keyword evidence="7" id="KW-1185">Reference proteome</keyword>
<feature type="disulfide bond" description="Redox-active" evidence="4">
    <location>
        <begin position="31"/>
        <end position="34"/>
    </location>
</feature>
<dbReference type="EMBL" id="CALTRL010005888">
    <property type="protein sequence ID" value="CAH7687580.1"/>
    <property type="molecule type" value="Genomic_DNA"/>
</dbReference>
<evidence type="ECO:0000259" key="5">
    <source>
        <dbReference type="PROSITE" id="PS51352"/>
    </source>
</evidence>
<dbReference type="PROSITE" id="PS51352">
    <property type="entry name" value="THIOREDOXIN_2"/>
    <property type="match status" value="1"/>
</dbReference>
<dbReference type="Pfam" id="PF00085">
    <property type="entry name" value="Thioredoxin"/>
    <property type="match status" value="1"/>
</dbReference>
<feature type="site" description="Contributes to redox potential value" evidence="3">
    <location>
        <position position="32"/>
    </location>
</feature>
<dbReference type="PRINTS" id="PR00421">
    <property type="entry name" value="THIOREDOXIN"/>
</dbReference>
<keyword evidence="1 4" id="KW-1015">Disulfide bond</keyword>
<sequence length="101" mass="11425">MTVKLIQSREQFEELLKSSKPIVIDFWAPWCRPCKAISPVYEKISNEIDCLEFASVNVEDKQFGLETQGIRAMPTFQIIENGLKVAELVGADPSKLRVSQP</sequence>
<organism evidence="6 7">
    <name type="scientific">Phakopsora pachyrhizi</name>
    <name type="common">Asian soybean rust disease fungus</name>
    <dbReference type="NCBI Taxonomy" id="170000"/>
    <lineage>
        <taxon>Eukaryota</taxon>
        <taxon>Fungi</taxon>
        <taxon>Dikarya</taxon>
        <taxon>Basidiomycota</taxon>
        <taxon>Pucciniomycotina</taxon>
        <taxon>Pucciniomycetes</taxon>
        <taxon>Pucciniales</taxon>
        <taxon>Phakopsoraceae</taxon>
        <taxon>Phakopsora</taxon>
    </lineage>
</organism>
<proteinExistence type="inferred from homology"/>
<evidence type="ECO:0000313" key="7">
    <source>
        <dbReference type="Proteomes" id="UP001153365"/>
    </source>
</evidence>
<dbReference type="SUPFAM" id="SSF52833">
    <property type="entry name" value="Thioredoxin-like"/>
    <property type="match status" value="1"/>
</dbReference>
<dbReference type="PANTHER" id="PTHR46115">
    <property type="entry name" value="THIOREDOXIN-LIKE PROTEIN 1"/>
    <property type="match status" value="1"/>
</dbReference>
<dbReference type="AlphaFoldDB" id="A0AAV0BN15"/>
<evidence type="ECO:0000313" key="6">
    <source>
        <dbReference type="EMBL" id="CAH7687580.1"/>
    </source>
</evidence>
<evidence type="ECO:0000256" key="3">
    <source>
        <dbReference type="PIRSR" id="PIRSR000077-1"/>
    </source>
</evidence>
<feature type="site" description="Deprotonates C-terminal active site Cys" evidence="3">
    <location>
        <position position="25"/>
    </location>
</feature>
<protein>
    <recommendedName>
        <fullName evidence="2">Thioredoxin</fullName>
    </recommendedName>
</protein>
<dbReference type="InterPro" id="IPR036249">
    <property type="entry name" value="Thioredoxin-like_sf"/>
</dbReference>
<accession>A0AAV0BN15</accession>
<evidence type="ECO:0000256" key="1">
    <source>
        <dbReference type="ARBA" id="ARBA00023157"/>
    </source>
</evidence>
<dbReference type="Gene3D" id="3.40.30.10">
    <property type="entry name" value="Glutaredoxin"/>
    <property type="match status" value="1"/>
</dbReference>
<feature type="site" description="Contributes to redox potential value" evidence="3">
    <location>
        <position position="33"/>
    </location>
</feature>
<dbReference type="Proteomes" id="UP001153365">
    <property type="component" value="Unassembled WGS sequence"/>
</dbReference>
<evidence type="ECO:0000256" key="4">
    <source>
        <dbReference type="PIRSR" id="PIRSR000077-4"/>
    </source>
</evidence>
<keyword evidence="4" id="KW-0676">Redox-active center</keyword>
<feature type="domain" description="Thioredoxin" evidence="5">
    <location>
        <begin position="1"/>
        <end position="101"/>
    </location>
</feature>
<reference evidence="6" key="1">
    <citation type="submission" date="2022-06" db="EMBL/GenBank/DDBJ databases">
        <authorList>
            <consortium name="SYNGENTA / RWTH Aachen University"/>
        </authorList>
    </citation>
    <scope>NUCLEOTIDE SEQUENCE</scope>
</reference>
<dbReference type="GO" id="GO:0015035">
    <property type="term" value="F:protein-disulfide reductase activity"/>
    <property type="evidence" value="ECO:0007669"/>
    <property type="project" value="InterPro"/>
</dbReference>
<dbReference type="InterPro" id="IPR005746">
    <property type="entry name" value="Thioredoxin"/>
</dbReference>
<gene>
    <name evidence="6" type="ORF">PPACK8108_LOCUS22385</name>
</gene>
<comment type="caution">
    <text evidence="6">The sequence shown here is derived from an EMBL/GenBank/DDBJ whole genome shotgun (WGS) entry which is preliminary data.</text>
</comment>
<evidence type="ECO:0000256" key="2">
    <source>
        <dbReference type="PIRNR" id="PIRNR000077"/>
    </source>
</evidence>
<feature type="active site" description="Nucleophile" evidence="3">
    <location>
        <position position="31"/>
    </location>
</feature>
<comment type="similarity">
    <text evidence="2">Belongs to the thioredoxin family.</text>
</comment>
<dbReference type="InterPro" id="IPR013766">
    <property type="entry name" value="Thioredoxin_domain"/>
</dbReference>
<dbReference type="PIRSF" id="PIRSF000077">
    <property type="entry name" value="Thioredoxin"/>
    <property type="match status" value="1"/>
</dbReference>
<dbReference type="CDD" id="cd02947">
    <property type="entry name" value="TRX_family"/>
    <property type="match status" value="1"/>
</dbReference>